<keyword evidence="3" id="KW-1185">Reference proteome</keyword>
<evidence type="ECO:0000256" key="1">
    <source>
        <dbReference type="SAM" id="MobiDB-lite"/>
    </source>
</evidence>
<organism evidence="2 3">
    <name type="scientific">Pleurodeles waltl</name>
    <name type="common">Iberian ribbed newt</name>
    <dbReference type="NCBI Taxonomy" id="8319"/>
    <lineage>
        <taxon>Eukaryota</taxon>
        <taxon>Metazoa</taxon>
        <taxon>Chordata</taxon>
        <taxon>Craniata</taxon>
        <taxon>Vertebrata</taxon>
        <taxon>Euteleostomi</taxon>
        <taxon>Amphibia</taxon>
        <taxon>Batrachia</taxon>
        <taxon>Caudata</taxon>
        <taxon>Salamandroidea</taxon>
        <taxon>Salamandridae</taxon>
        <taxon>Pleurodelinae</taxon>
        <taxon>Pleurodeles</taxon>
    </lineage>
</organism>
<dbReference type="Proteomes" id="UP001066276">
    <property type="component" value="Chromosome 1_2"/>
</dbReference>
<accession>A0AAV7VXI2</accession>
<feature type="compositionally biased region" description="Polar residues" evidence="1">
    <location>
        <begin position="127"/>
        <end position="139"/>
    </location>
</feature>
<feature type="compositionally biased region" description="Pro residues" evidence="1">
    <location>
        <begin position="155"/>
        <end position="169"/>
    </location>
</feature>
<evidence type="ECO:0000313" key="3">
    <source>
        <dbReference type="Proteomes" id="UP001066276"/>
    </source>
</evidence>
<evidence type="ECO:0000313" key="2">
    <source>
        <dbReference type="EMBL" id="KAJ1206420.1"/>
    </source>
</evidence>
<sequence length="224" mass="23585">MHGSVSNIQTCFMLLLGYSFERGIYFLNPFGPWYKVMTIFTTHASRYVEGIFLPGGKVGSVSSSAPLLLFFSPPSLDCFRALRGAASVSRPSSGPPHVPSMLPVPIGAPRGKTQAGTSPPPPDLLSLVQQARAASQTGDTAPPGRRTMAALPIRSFPPGPGLRRPPPPGHRGSHPEHGHGSVEAPCRLSGPEQLHPEGSPTQPQHGRIGQPAGAILSFGRPGRS</sequence>
<gene>
    <name evidence="2" type="ORF">NDU88_001825</name>
</gene>
<proteinExistence type="predicted"/>
<dbReference type="AlphaFoldDB" id="A0AAV7VXI2"/>
<comment type="caution">
    <text evidence="2">The sequence shown here is derived from an EMBL/GenBank/DDBJ whole genome shotgun (WGS) entry which is preliminary data.</text>
</comment>
<name>A0AAV7VXI2_PLEWA</name>
<dbReference type="EMBL" id="JANPWB010000002">
    <property type="protein sequence ID" value="KAJ1206420.1"/>
    <property type="molecule type" value="Genomic_DNA"/>
</dbReference>
<feature type="region of interest" description="Disordered" evidence="1">
    <location>
        <begin position="88"/>
        <end position="224"/>
    </location>
</feature>
<reference evidence="2" key="1">
    <citation type="journal article" date="2022" name="bioRxiv">
        <title>Sequencing and chromosome-scale assembly of the giantPleurodeles waltlgenome.</title>
        <authorList>
            <person name="Brown T."/>
            <person name="Elewa A."/>
            <person name="Iarovenko S."/>
            <person name="Subramanian E."/>
            <person name="Araus A.J."/>
            <person name="Petzold A."/>
            <person name="Susuki M."/>
            <person name="Suzuki K.-i.T."/>
            <person name="Hayashi T."/>
            <person name="Toyoda A."/>
            <person name="Oliveira C."/>
            <person name="Osipova E."/>
            <person name="Leigh N.D."/>
            <person name="Simon A."/>
            <person name="Yun M.H."/>
        </authorList>
    </citation>
    <scope>NUCLEOTIDE SEQUENCE</scope>
    <source>
        <strain evidence="2">20211129_DDA</strain>
        <tissue evidence="2">Liver</tissue>
    </source>
</reference>
<protein>
    <submittedName>
        <fullName evidence="2">Uncharacterized protein</fullName>
    </submittedName>
</protein>